<feature type="transmembrane region" description="Helical" evidence="2">
    <location>
        <begin position="7"/>
        <end position="32"/>
    </location>
</feature>
<sequence length="207" mass="22679">MKVLLRAVLFFDALVDLLLGILLLMSPFTTLYAALQLPQPQPALFGQLLGVALVGLAVLLWQATFNGQLTVPVARTAGYVNLASAVLIIAWMVFMELPLVGAGKIWLPVMAVVLAFFALVQIPASRRVRNRERQLKAERALQEQENKKEVRKEPGVAPAARPTNTPEYRREPVITPPPGYGPGTEVVTEPIPEDTPSAHHARQNPHS</sequence>
<keyword evidence="2" id="KW-0812">Transmembrane</keyword>
<feature type="transmembrane region" description="Helical" evidence="2">
    <location>
        <begin position="105"/>
        <end position="124"/>
    </location>
</feature>
<protein>
    <recommendedName>
        <fullName evidence="4">Transmembrane protein</fullName>
    </recommendedName>
</protein>
<evidence type="ECO:0000313" key="3">
    <source>
        <dbReference type="EMBL" id="SCU76267.1"/>
    </source>
</evidence>
<organism evidence="3">
    <name type="scientific">Cupriavidus necator</name>
    <name type="common">Alcaligenes eutrophus</name>
    <name type="synonym">Ralstonia eutropha</name>
    <dbReference type="NCBI Taxonomy" id="106590"/>
    <lineage>
        <taxon>Bacteria</taxon>
        <taxon>Pseudomonadati</taxon>
        <taxon>Pseudomonadota</taxon>
        <taxon>Betaproteobacteria</taxon>
        <taxon>Burkholderiales</taxon>
        <taxon>Burkholderiaceae</taxon>
        <taxon>Cupriavidus</taxon>
    </lineage>
</organism>
<dbReference type="AlphaFoldDB" id="A0A1K0JM79"/>
<feature type="compositionally biased region" description="Basic and acidic residues" evidence="1">
    <location>
        <begin position="139"/>
        <end position="154"/>
    </location>
</feature>
<keyword evidence="2" id="KW-1133">Transmembrane helix</keyword>
<evidence type="ECO:0000256" key="2">
    <source>
        <dbReference type="SAM" id="Phobius"/>
    </source>
</evidence>
<reference evidence="3" key="1">
    <citation type="submission" date="2016-09" db="EMBL/GenBank/DDBJ databases">
        <authorList>
            <person name="Capua I."/>
            <person name="De Benedictis P."/>
            <person name="Joannis T."/>
            <person name="Lombin L.H."/>
            <person name="Cattoli G."/>
        </authorList>
    </citation>
    <scope>NUCLEOTIDE SEQUENCE</scope>
    <source>
        <strain evidence="3">B9</strain>
    </source>
</reference>
<keyword evidence="2" id="KW-0472">Membrane</keyword>
<dbReference type="EMBL" id="FMSH01000213">
    <property type="protein sequence ID" value="SCU76267.1"/>
    <property type="molecule type" value="Genomic_DNA"/>
</dbReference>
<feature type="transmembrane region" description="Helical" evidence="2">
    <location>
        <begin position="73"/>
        <end position="93"/>
    </location>
</feature>
<name>A0A1K0JM79_CUPNE</name>
<evidence type="ECO:0000256" key="1">
    <source>
        <dbReference type="SAM" id="MobiDB-lite"/>
    </source>
</evidence>
<dbReference type="RefSeq" id="WP_340525601.1">
    <property type="nucleotide sequence ID" value="NZ_FMSH01000213.1"/>
</dbReference>
<feature type="transmembrane region" description="Helical" evidence="2">
    <location>
        <begin position="44"/>
        <end position="61"/>
    </location>
</feature>
<proteinExistence type="predicted"/>
<feature type="region of interest" description="Disordered" evidence="1">
    <location>
        <begin position="139"/>
        <end position="207"/>
    </location>
</feature>
<evidence type="ECO:0008006" key="4">
    <source>
        <dbReference type="Google" id="ProtNLM"/>
    </source>
</evidence>
<gene>
    <name evidence="3" type="ORF">CNECB9_2900004</name>
</gene>
<accession>A0A1K0JM79</accession>